<keyword evidence="6 19" id="KW-1133">Transmembrane helix</keyword>
<feature type="compositionally biased region" description="Polar residues" evidence="18">
    <location>
        <begin position="467"/>
        <end position="499"/>
    </location>
</feature>
<keyword evidence="14" id="KW-1071">Ligand-gated ion channel</keyword>
<proteinExistence type="inferred from homology"/>
<accession>A0A9Q0S4K9</accession>
<evidence type="ECO:0000256" key="19">
    <source>
        <dbReference type="SAM" id="Phobius"/>
    </source>
</evidence>
<evidence type="ECO:0000256" key="18">
    <source>
        <dbReference type="SAM" id="MobiDB-lite"/>
    </source>
</evidence>
<dbReference type="Gene3D" id="3.40.50.2300">
    <property type="match status" value="4"/>
</dbReference>
<name>A0A9Q0S4K9_9DIPT</name>
<dbReference type="InterPro" id="IPR001320">
    <property type="entry name" value="Iontro_rcpt_C"/>
</dbReference>
<evidence type="ECO:0000256" key="13">
    <source>
        <dbReference type="ARBA" id="ARBA00023273"/>
    </source>
</evidence>
<keyword evidence="9 19" id="KW-0472">Membrane</keyword>
<organism evidence="22 23">
    <name type="scientific">Pseudolycoriella hygida</name>
    <dbReference type="NCBI Taxonomy" id="35572"/>
    <lineage>
        <taxon>Eukaryota</taxon>
        <taxon>Metazoa</taxon>
        <taxon>Ecdysozoa</taxon>
        <taxon>Arthropoda</taxon>
        <taxon>Hexapoda</taxon>
        <taxon>Insecta</taxon>
        <taxon>Pterygota</taxon>
        <taxon>Neoptera</taxon>
        <taxon>Endopterygota</taxon>
        <taxon>Diptera</taxon>
        <taxon>Nematocera</taxon>
        <taxon>Sciaroidea</taxon>
        <taxon>Sciaridae</taxon>
        <taxon>Pseudolycoriella</taxon>
    </lineage>
</organism>
<dbReference type="FunFam" id="1.10.287.70:FF:000010">
    <property type="entry name" value="Putative glutamate receptor ionotropic kainate 1"/>
    <property type="match status" value="1"/>
</dbReference>
<dbReference type="InterPro" id="IPR022041">
    <property type="entry name" value="Methyltransf_FA"/>
</dbReference>
<keyword evidence="15" id="KW-0407">Ion channel</keyword>
<dbReference type="Pfam" id="PF10613">
    <property type="entry name" value="Lig_chan-Glu_bd"/>
    <property type="match status" value="1"/>
</dbReference>
<keyword evidence="23" id="KW-1185">Reference proteome</keyword>
<evidence type="ECO:0000313" key="23">
    <source>
        <dbReference type="Proteomes" id="UP001151699"/>
    </source>
</evidence>
<dbReference type="SMART" id="SM00079">
    <property type="entry name" value="PBPe"/>
    <property type="match status" value="1"/>
</dbReference>
<sequence length="1604" mass="185469">MKGEILFNAPVVKIVCRQMELGVHAIFGPSDSHLGSHIQSICKALDVPHIETRFDFDQEQRDFSINLHPSQEHINTAYRDLIIFLNWTKVAIIYEEDYEATTENDGIYSMFEAPHPGIVLRVRSDNEVQVALVPFNVLWIPSIEIFLGSSNNTRSVIRIDETTDVVTVPTPSIIQQNQWNDFRITWANQNVLVFSGNETYPFMSYTMQTFFPVNFYGLRAVFFQKNEDELSIKIPKVLQSILILNDVECAQVLSRVNDEFIQKMEKFMQEDFNGVMVTHDQPMETYLGKYALCQQAFKFSTGQKIVLNIIIEHCAKALQRRPQTTPTVTINNQQLGQQQNIEEVHETQSSAQKQTQESNAKLLSKMFQSLFSWMKSKPYFAEVRNNELQFTVVPNSFVQTDDGNITCTIKCPILNCTENCKVSYKAYRNYFVSKNKTRDQQRLSPPRWHLFSIHKHIVDDHCGHSPADNSESSTVSQQEYQIEGSTNSNAPENPEDTNLQQEHSIEVATNSYVYENNGNTDSQQAMLRKTRSSNKRSLRTSSVPFTWKRTRRPSGLFKQHELMKSSSATELYIRQATPETYRQVLKEIRQKEIFKIIVDTNPHYINRFLRAILQLQMNDYRYHFMFTTFDIETFDLEDFKYNSVNITAFRLVDIGSRRVTEVLEQIQKFNHNGHDILNNYTIVQTEPALMFDAVYVFAAGLTALDRSSTLKSVNLSCELEQPWHDGLSLYNYLTSTRILGLTGPIEFYEGKRSNFKMDLLKLKREEIQKVGYWSMEHGISITDPTTFYESNTTNITLIVITREEKPYVMVKENTNLTGNARYEGFCVDLLKGIANQIGFQYSIKLVPDHMYGVYDPNTKTWNGIVRELMERRADLAVASMTINYARESVIDFTKPFMNLGIGILFKVPTSQPTRLFSFLNPLAVEIWLYVLAAYLLVSFTLFVMARFSPYEWNNPLPLHPESDILENQFSVSNSFWFITGTFLRQGSGLNPKKYEKVQDQYFSFMNPLAVEIWLYIAVAYILVSITMWIVARFSPFEWQIRNESDENWMNTRTNQDYQPPHQCNRHLHKCIDSLDDVHDECDAFDGNRRKSNRESVDSLNMSDGCEDPNLNYPDLFSGTKECLNPQRHGLHLNENCYEHEMQEFVENELQSIENDFTLRNSFWFAIGTLMQQGSDLNPKATSTRIVGGIWWFFTLIIISSYTANLAAFLTVERMITPIENAADLADQTEITYGTLEGGSTMTFFRDSKISIYQKMWRFMDSKKSSVFVKTYEEGINRVLEGNYAFLMESTMLDYAVQRNCNLTQIGGLLDSKGYGIATPKGSSWRDEISLAILELQEKGVIQILYDKWWKNTGDVCNRDDKSKESKANALGVENIGGVFVVLLCGLALAILIAVLEFCWNSKKNADVDRQSLCSQMAEELGYAIRCQDSRQRPALKRNKPKCCAITTYVPGTINMSYLNKGMEYQGCNILPPITDDGMNNKFLYIVFRDKFALNLHSVCLCGDVLNHEKYFKIINYVWYIIHFAFVGLLINFTFYPVVEIRHFYLHRGYNRTDRKVDKAVNEVFEMLNNNIIHEKSYDNEHEQNEKKKRQTIFYVANLQIQEQL</sequence>
<evidence type="ECO:0000256" key="2">
    <source>
        <dbReference type="ARBA" id="ARBA00022448"/>
    </source>
</evidence>
<evidence type="ECO:0000256" key="12">
    <source>
        <dbReference type="ARBA" id="ARBA00023257"/>
    </source>
</evidence>
<dbReference type="InterPro" id="IPR019594">
    <property type="entry name" value="Glu/Gly-bd"/>
</dbReference>
<dbReference type="PANTHER" id="PTHR18966">
    <property type="entry name" value="IONOTROPIC GLUTAMATE RECEPTOR"/>
    <property type="match status" value="1"/>
</dbReference>
<feature type="transmembrane region" description="Helical" evidence="19">
    <location>
        <begin position="1012"/>
        <end position="1031"/>
    </location>
</feature>
<keyword evidence="2" id="KW-0813">Transport</keyword>
<dbReference type="OrthoDB" id="5984008at2759"/>
<dbReference type="FunFam" id="1.10.287.70:FF:000134">
    <property type="entry name" value="Glutamate receptor, ionotropic kainate"/>
    <property type="match status" value="1"/>
</dbReference>
<dbReference type="Pfam" id="PF01094">
    <property type="entry name" value="ANF_receptor"/>
    <property type="match status" value="2"/>
</dbReference>
<protein>
    <submittedName>
        <fullName evidence="22">Glutamate receptor ionotropic, kainate 2</fullName>
    </submittedName>
</protein>
<comment type="subcellular location">
    <subcellularLocation>
        <location evidence="16">Postsynaptic cell membrane</location>
        <topology evidence="16">Multi-pass membrane protein</topology>
    </subcellularLocation>
    <subcellularLocation>
        <location evidence="17">Presynaptic cell membrane</location>
        <topology evidence="17">Multi-pass membrane protein</topology>
    </subcellularLocation>
</comment>
<feature type="region of interest" description="Disordered" evidence="18">
    <location>
        <begin position="462"/>
        <end position="499"/>
    </location>
</feature>
<dbReference type="SMART" id="SM00918">
    <property type="entry name" value="Lig_chan-Glu_bd"/>
    <property type="match status" value="1"/>
</dbReference>
<feature type="transmembrane region" description="Helical" evidence="19">
    <location>
        <begin position="1375"/>
        <end position="1399"/>
    </location>
</feature>
<evidence type="ECO:0000313" key="22">
    <source>
        <dbReference type="EMBL" id="KAJ6645217.1"/>
    </source>
</evidence>
<dbReference type="Pfam" id="PF12248">
    <property type="entry name" value="Methyltransf_FA"/>
    <property type="match status" value="1"/>
</dbReference>
<evidence type="ECO:0000256" key="9">
    <source>
        <dbReference type="ARBA" id="ARBA00023136"/>
    </source>
</evidence>
<evidence type="ECO:0000256" key="1">
    <source>
        <dbReference type="ARBA" id="ARBA00008685"/>
    </source>
</evidence>
<keyword evidence="7" id="KW-0770">Synapse</keyword>
<evidence type="ECO:0000259" key="21">
    <source>
        <dbReference type="SMART" id="SM00918"/>
    </source>
</evidence>
<keyword evidence="5" id="KW-0732">Signal</keyword>
<keyword evidence="12" id="KW-0628">Postsynaptic cell membrane</keyword>
<evidence type="ECO:0000256" key="6">
    <source>
        <dbReference type="ARBA" id="ARBA00022989"/>
    </source>
</evidence>
<feature type="transmembrane region" description="Helical" evidence="19">
    <location>
        <begin position="926"/>
        <end position="947"/>
    </location>
</feature>
<dbReference type="GO" id="GO:0042734">
    <property type="term" value="C:presynaptic membrane"/>
    <property type="evidence" value="ECO:0007669"/>
    <property type="project" value="UniProtKB-SubCell"/>
</dbReference>
<evidence type="ECO:0000256" key="7">
    <source>
        <dbReference type="ARBA" id="ARBA00023018"/>
    </source>
</evidence>
<feature type="domain" description="Ionotropic glutamate receptor L-glutamate and glycine-binding" evidence="21">
    <location>
        <begin position="806"/>
        <end position="870"/>
    </location>
</feature>
<dbReference type="InterPro" id="IPR015683">
    <property type="entry name" value="Ionotropic_Glu_rcpt"/>
</dbReference>
<dbReference type="Gene3D" id="1.10.287.70">
    <property type="match status" value="2"/>
</dbReference>
<gene>
    <name evidence="22" type="primary">GRIK2_1</name>
    <name evidence="22" type="ORF">Bhyg_00420</name>
</gene>
<dbReference type="GO" id="GO:0015276">
    <property type="term" value="F:ligand-gated monoatomic ion channel activity"/>
    <property type="evidence" value="ECO:0007669"/>
    <property type="project" value="InterPro"/>
</dbReference>
<evidence type="ECO:0000256" key="5">
    <source>
        <dbReference type="ARBA" id="ARBA00022729"/>
    </source>
</evidence>
<dbReference type="Gene3D" id="3.40.190.10">
    <property type="entry name" value="Periplasmic binding protein-like II"/>
    <property type="match status" value="2"/>
</dbReference>
<feature type="transmembrane region" description="Helical" evidence="19">
    <location>
        <begin position="1516"/>
        <end position="1538"/>
    </location>
</feature>
<evidence type="ECO:0000256" key="4">
    <source>
        <dbReference type="ARBA" id="ARBA00022692"/>
    </source>
</evidence>
<feature type="domain" description="Ionotropic glutamate receptor C-terminal" evidence="20">
    <location>
        <begin position="796"/>
        <end position="1351"/>
    </location>
</feature>
<evidence type="ECO:0000256" key="8">
    <source>
        <dbReference type="ARBA" id="ARBA00023065"/>
    </source>
</evidence>
<dbReference type="FunFam" id="3.40.190.10:FF:000167">
    <property type="entry name" value="Eye-enriched kainate receptor, isoform B"/>
    <property type="match status" value="1"/>
</dbReference>
<keyword evidence="13" id="KW-0966">Cell projection</keyword>
<dbReference type="GO" id="GO:0045211">
    <property type="term" value="C:postsynaptic membrane"/>
    <property type="evidence" value="ECO:0007669"/>
    <property type="project" value="UniProtKB-SubCell"/>
</dbReference>
<keyword evidence="4 19" id="KW-0812">Transmembrane</keyword>
<dbReference type="EMBL" id="WJQU01000001">
    <property type="protein sequence ID" value="KAJ6645217.1"/>
    <property type="molecule type" value="Genomic_DNA"/>
</dbReference>
<keyword evidence="10 22" id="KW-0675">Receptor</keyword>
<dbReference type="Pfam" id="PF00060">
    <property type="entry name" value="Lig_chan"/>
    <property type="match status" value="2"/>
</dbReference>
<dbReference type="FunFam" id="3.40.190.10:FF:000060">
    <property type="entry name" value="Glutamate receptor ionotropic, kainate 1"/>
    <property type="match status" value="1"/>
</dbReference>
<evidence type="ECO:0000256" key="14">
    <source>
        <dbReference type="ARBA" id="ARBA00023286"/>
    </source>
</evidence>
<evidence type="ECO:0000256" key="17">
    <source>
        <dbReference type="ARBA" id="ARBA00034107"/>
    </source>
</evidence>
<reference evidence="22" key="1">
    <citation type="submission" date="2022-07" db="EMBL/GenBank/DDBJ databases">
        <authorList>
            <person name="Trinca V."/>
            <person name="Uliana J.V.C."/>
            <person name="Torres T.T."/>
            <person name="Ward R.J."/>
            <person name="Monesi N."/>
        </authorList>
    </citation>
    <scope>NUCLEOTIDE SEQUENCE</scope>
    <source>
        <strain evidence="22">HSMRA1968</strain>
        <tissue evidence="22">Whole embryos</tissue>
    </source>
</reference>
<evidence type="ECO:0000256" key="3">
    <source>
        <dbReference type="ARBA" id="ARBA00022475"/>
    </source>
</evidence>
<keyword evidence="11" id="KW-0325">Glycoprotein</keyword>
<evidence type="ECO:0000256" key="10">
    <source>
        <dbReference type="ARBA" id="ARBA00023170"/>
    </source>
</evidence>
<comment type="similarity">
    <text evidence="1">Belongs to the glutamate-gated ion channel (TC 1.A.10.1) family.</text>
</comment>
<keyword evidence="8" id="KW-0406">Ion transport</keyword>
<evidence type="ECO:0000256" key="16">
    <source>
        <dbReference type="ARBA" id="ARBA00034104"/>
    </source>
</evidence>
<dbReference type="SUPFAM" id="SSF53850">
    <property type="entry name" value="Periplasmic binding protein-like II"/>
    <property type="match status" value="1"/>
</dbReference>
<dbReference type="FunFam" id="3.40.190.10:FF:000072">
    <property type="entry name" value="glutamate receptor ionotropic, kainate 4"/>
    <property type="match status" value="1"/>
</dbReference>
<comment type="caution">
    <text evidence="22">The sequence shown here is derived from an EMBL/GenBank/DDBJ whole genome shotgun (WGS) entry which is preliminary data.</text>
</comment>
<dbReference type="InterPro" id="IPR001828">
    <property type="entry name" value="ANF_lig-bd_rcpt"/>
</dbReference>
<evidence type="ECO:0000256" key="11">
    <source>
        <dbReference type="ARBA" id="ARBA00023180"/>
    </source>
</evidence>
<dbReference type="SUPFAM" id="SSF53822">
    <property type="entry name" value="Periplasmic binding protein-like I"/>
    <property type="match status" value="2"/>
</dbReference>
<feature type="transmembrane region" description="Helical" evidence="19">
    <location>
        <begin position="1189"/>
        <end position="1211"/>
    </location>
</feature>
<evidence type="ECO:0000259" key="20">
    <source>
        <dbReference type="SMART" id="SM00079"/>
    </source>
</evidence>
<dbReference type="InterPro" id="IPR028082">
    <property type="entry name" value="Peripla_BP_I"/>
</dbReference>
<dbReference type="Proteomes" id="UP001151699">
    <property type="component" value="Chromosome A"/>
</dbReference>
<keyword evidence="3" id="KW-1003">Cell membrane</keyword>
<evidence type="ECO:0000256" key="15">
    <source>
        <dbReference type="ARBA" id="ARBA00023303"/>
    </source>
</evidence>